<protein>
    <submittedName>
        <fullName evidence="1">Uncharacterized protein</fullName>
    </submittedName>
</protein>
<accession>A0ACC8XHN7</accession>
<evidence type="ECO:0000313" key="1">
    <source>
        <dbReference type="EMBL" id="ONI43259.1"/>
    </source>
</evidence>
<sequence length="63" mass="6900">MGFILLIIGIGICIFARRIVIGRMQIEEKDKSEIELLISGAILAVRLAGIITSVVGFIFLLIQ</sequence>
<reference evidence="1" key="1">
    <citation type="submission" date="2016-08" db="EMBL/GenBank/DDBJ databases">
        <authorList>
            <person name="Ngugi D.K."/>
            <person name="Miyake S."/>
            <person name="Stingl U."/>
        </authorList>
    </citation>
    <scope>NUCLEOTIDE SEQUENCE</scope>
    <source>
        <strain evidence="1">SCG-D08WGA-EpuloA1</strain>
    </source>
</reference>
<gene>
    <name evidence="1" type="ORF">AN640_06540</name>
</gene>
<organism evidence="1 2">
    <name type="scientific">Candidatus Epulonipiscium fishelsonii</name>
    <dbReference type="NCBI Taxonomy" id="77094"/>
    <lineage>
        <taxon>Bacteria</taxon>
        <taxon>Bacillati</taxon>
        <taxon>Bacillota</taxon>
        <taxon>Clostridia</taxon>
        <taxon>Lachnospirales</taxon>
        <taxon>Lachnospiraceae</taxon>
        <taxon>Candidatus Epulonipiscium</taxon>
    </lineage>
</organism>
<comment type="caution">
    <text evidence="1">The sequence shown here is derived from an EMBL/GenBank/DDBJ whole genome shotgun (WGS) entry which is preliminary data.</text>
</comment>
<dbReference type="Proteomes" id="UP000188637">
    <property type="component" value="Unassembled WGS sequence"/>
</dbReference>
<keyword evidence="2" id="KW-1185">Reference proteome</keyword>
<proteinExistence type="predicted"/>
<name>A0ACC8XHN7_9FIRM</name>
<dbReference type="EMBL" id="LJHD01000152">
    <property type="protein sequence ID" value="ONI43259.1"/>
    <property type="molecule type" value="Genomic_DNA"/>
</dbReference>
<evidence type="ECO:0000313" key="2">
    <source>
        <dbReference type="Proteomes" id="UP000188637"/>
    </source>
</evidence>